<feature type="compositionally biased region" description="Pro residues" evidence="1">
    <location>
        <begin position="256"/>
        <end position="269"/>
    </location>
</feature>
<gene>
    <name evidence="3" type="ORF">EHUX00137_LOCUS28453</name>
</gene>
<dbReference type="EMBL" id="HBIR01036463">
    <property type="protein sequence ID" value="CAE0567530.1"/>
    <property type="molecule type" value="Transcribed_RNA"/>
</dbReference>
<dbReference type="SUPFAM" id="SSF56219">
    <property type="entry name" value="DNase I-like"/>
    <property type="match status" value="1"/>
</dbReference>
<evidence type="ECO:0000256" key="2">
    <source>
        <dbReference type="SAM" id="Phobius"/>
    </source>
</evidence>
<keyword evidence="2" id="KW-0472">Membrane</keyword>
<evidence type="ECO:0000256" key="1">
    <source>
        <dbReference type="SAM" id="MobiDB-lite"/>
    </source>
</evidence>
<feature type="region of interest" description="Disordered" evidence="1">
    <location>
        <begin position="242"/>
        <end position="273"/>
    </location>
</feature>
<keyword evidence="2" id="KW-0812">Transmembrane</keyword>
<dbReference type="Gene3D" id="3.60.10.10">
    <property type="entry name" value="Endonuclease/exonuclease/phosphatase"/>
    <property type="match status" value="1"/>
</dbReference>
<sequence>MERYGISSLRQQVGLLSRLSPVAPLERSTERRAFPIDGNSSCGDAARGSTDLSKHYIARLRIDFPTSGGGRRVPATLAVLGLHLKAIPTQARSCHKREAQAKIAQRLLVAALGETPYVVVLGDLNDFDADPCCLDAPGSRPTSRVLRMLKDPRATGADELHSVASRLPRGERYTDWWDHAPKDGVDEGGSEHSSLDHLLVSGPLFDQLSAVTIDHSTPPMDYSDHWPLIATFHLQPLAQATAPPPSVLQQTAPALPSSPPSSPPPPSAPPTVDAGSVRLPLGAAAAVIALALVGALVLARSALRCADRVFRPAAHRRTRYGKHGDSGRSGVGLEFAVNSKNAGGPTGAPLDTGAVVDAGGGRAIVT</sequence>
<protein>
    <recommendedName>
        <fullName evidence="4">Endonuclease/exonuclease/phosphatase domain-containing protein</fullName>
    </recommendedName>
</protein>
<reference evidence="3" key="1">
    <citation type="submission" date="2021-01" db="EMBL/GenBank/DDBJ databases">
        <authorList>
            <person name="Corre E."/>
            <person name="Pelletier E."/>
            <person name="Niang G."/>
            <person name="Scheremetjew M."/>
            <person name="Finn R."/>
            <person name="Kale V."/>
            <person name="Holt S."/>
            <person name="Cochrane G."/>
            <person name="Meng A."/>
            <person name="Brown T."/>
            <person name="Cohen L."/>
        </authorList>
    </citation>
    <scope>NUCLEOTIDE SEQUENCE</scope>
    <source>
        <strain evidence="3">379</strain>
    </source>
</reference>
<organism evidence="3">
    <name type="scientific">Emiliania huxleyi</name>
    <name type="common">Coccolithophore</name>
    <name type="synonym">Pontosphaera huxleyi</name>
    <dbReference type="NCBI Taxonomy" id="2903"/>
    <lineage>
        <taxon>Eukaryota</taxon>
        <taxon>Haptista</taxon>
        <taxon>Haptophyta</taxon>
        <taxon>Prymnesiophyceae</taxon>
        <taxon>Isochrysidales</taxon>
        <taxon>Noelaerhabdaceae</taxon>
        <taxon>Emiliania</taxon>
    </lineage>
</organism>
<name>A0A7S3SY38_EMIHU</name>
<evidence type="ECO:0000313" key="3">
    <source>
        <dbReference type="EMBL" id="CAE0567530.1"/>
    </source>
</evidence>
<feature type="transmembrane region" description="Helical" evidence="2">
    <location>
        <begin position="279"/>
        <end position="299"/>
    </location>
</feature>
<dbReference type="AlphaFoldDB" id="A0A7S3SY38"/>
<accession>A0A7S3SY38</accession>
<keyword evidence="2" id="KW-1133">Transmembrane helix</keyword>
<dbReference type="InterPro" id="IPR036691">
    <property type="entry name" value="Endo/exonu/phosph_ase_sf"/>
</dbReference>
<evidence type="ECO:0008006" key="4">
    <source>
        <dbReference type="Google" id="ProtNLM"/>
    </source>
</evidence>
<proteinExistence type="predicted"/>